<dbReference type="PANTHER" id="PTHR42878:SF15">
    <property type="entry name" value="BACTERIOPHYTOCHROME"/>
    <property type="match status" value="1"/>
</dbReference>
<evidence type="ECO:0000256" key="1">
    <source>
        <dbReference type="ARBA" id="ARBA00000085"/>
    </source>
</evidence>
<keyword evidence="6 10" id="KW-0418">Kinase</keyword>
<evidence type="ECO:0000256" key="7">
    <source>
        <dbReference type="ARBA" id="ARBA00023012"/>
    </source>
</evidence>
<comment type="subcellular location">
    <subcellularLocation>
        <location evidence="2">Cell membrane</location>
    </subcellularLocation>
</comment>
<evidence type="ECO:0000256" key="6">
    <source>
        <dbReference type="ARBA" id="ARBA00022777"/>
    </source>
</evidence>
<evidence type="ECO:0000313" key="10">
    <source>
        <dbReference type="EMBL" id="XCH09526.1"/>
    </source>
</evidence>
<reference evidence="10" key="1">
    <citation type="submission" date="2024-06" db="EMBL/GenBank/DDBJ databases">
        <title>Biodegradation of dimethachlon by Arthrobacter sp. K5: mechanistic insights and ecological implications.</title>
        <authorList>
            <person name="Hu S."/>
            <person name="Lu P."/>
        </authorList>
    </citation>
    <scope>NUCLEOTIDE SEQUENCE</scope>
    <source>
        <strain evidence="10">K5</strain>
    </source>
</reference>
<evidence type="ECO:0000256" key="4">
    <source>
        <dbReference type="ARBA" id="ARBA00022553"/>
    </source>
</evidence>
<keyword evidence="7" id="KW-0902">Two-component regulatory system</keyword>
<dbReference type="SUPFAM" id="SSF47384">
    <property type="entry name" value="Homodimeric domain of signal transducing histidine kinase"/>
    <property type="match status" value="1"/>
</dbReference>
<dbReference type="CDD" id="cd00075">
    <property type="entry name" value="HATPase"/>
    <property type="match status" value="1"/>
</dbReference>
<dbReference type="Gene3D" id="3.30.565.10">
    <property type="entry name" value="Histidine kinase-like ATPase, C-terminal domain"/>
    <property type="match status" value="1"/>
</dbReference>
<dbReference type="SMART" id="SM00387">
    <property type="entry name" value="HATPase_c"/>
    <property type="match status" value="1"/>
</dbReference>
<comment type="catalytic activity">
    <reaction evidence="1">
        <text>ATP + protein L-histidine = ADP + protein N-phospho-L-histidine.</text>
        <dbReference type="EC" id="2.7.13.3"/>
    </reaction>
</comment>
<evidence type="ECO:0000256" key="8">
    <source>
        <dbReference type="ARBA" id="ARBA00039401"/>
    </source>
</evidence>
<dbReference type="Pfam" id="PF00512">
    <property type="entry name" value="HisKA"/>
    <property type="match status" value="1"/>
</dbReference>
<dbReference type="GO" id="GO:0000156">
    <property type="term" value="F:phosphorelay response regulator activity"/>
    <property type="evidence" value="ECO:0007669"/>
    <property type="project" value="TreeGrafter"/>
</dbReference>
<accession>A0AAU8EL26</accession>
<dbReference type="PROSITE" id="PS50109">
    <property type="entry name" value="HIS_KIN"/>
    <property type="match status" value="1"/>
</dbReference>
<dbReference type="InterPro" id="IPR036097">
    <property type="entry name" value="HisK_dim/P_sf"/>
</dbReference>
<evidence type="ECO:0000256" key="5">
    <source>
        <dbReference type="ARBA" id="ARBA00022679"/>
    </source>
</evidence>
<evidence type="ECO:0000259" key="9">
    <source>
        <dbReference type="PROSITE" id="PS50109"/>
    </source>
</evidence>
<dbReference type="RefSeq" id="WP_353710323.1">
    <property type="nucleotide sequence ID" value="NZ_CP159279.1"/>
</dbReference>
<dbReference type="InterPro" id="IPR029016">
    <property type="entry name" value="GAF-like_dom_sf"/>
</dbReference>
<gene>
    <name evidence="10" type="ORF">ABRP34_11710</name>
</gene>
<dbReference type="SMART" id="SM00388">
    <property type="entry name" value="HisKA"/>
    <property type="match status" value="1"/>
</dbReference>
<dbReference type="Pfam" id="PF02518">
    <property type="entry name" value="HATPase_c"/>
    <property type="match status" value="1"/>
</dbReference>
<dbReference type="GO" id="GO:0030295">
    <property type="term" value="F:protein kinase activator activity"/>
    <property type="evidence" value="ECO:0007669"/>
    <property type="project" value="TreeGrafter"/>
</dbReference>
<keyword evidence="5" id="KW-0808">Transferase</keyword>
<dbReference type="EC" id="2.7.13.3" evidence="3"/>
<dbReference type="SUPFAM" id="SSF55781">
    <property type="entry name" value="GAF domain-like"/>
    <property type="match status" value="1"/>
</dbReference>
<dbReference type="Gene3D" id="3.30.450.40">
    <property type="match status" value="1"/>
</dbReference>
<dbReference type="InterPro" id="IPR036890">
    <property type="entry name" value="HATPase_C_sf"/>
</dbReference>
<dbReference type="GO" id="GO:0007234">
    <property type="term" value="P:osmosensory signaling via phosphorelay pathway"/>
    <property type="evidence" value="ECO:0007669"/>
    <property type="project" value="TreeGrafter"/>
</dbReference>
<proteinExistence type="predicted"/>
<dbReference type="SMART" id="SM00065">
    <property type="entry name" value="GAF"/>
    <property type="match status" value="1"/>
</dbReference>
<dbReference type="InterPro" id="IPR050351">
    <property type="entry name" value="BphY/WalK/GraS-like"/>
</dbReference>
<dbReference type="Pfam" id="PF01590">
    <property type="entry name" value="GAF"/>
    <property type="match status" value="1"/>
</dbReference>
<dbReference type="CDD" id="cd00082">
    <property type="entry name" value="HisKA"/>
    <property type="match status" value="1"/>
</dbReference>
<dbReference type="PRINTS" id="PR00344">
    <property type="entry name" value="BCTRLSENSOR"/>
</dbReference>
<dbReference type="AlphaFoldDB" id="A0AAU8EL26"/>
<sequence>MKGTGARTLPKQDIDRQAALQAYGLLSGQDGITSPPIGTALTGAGRTNAARTALDNLVDLAAKLCGVPFSVVNVITADQQRQIAASGVEPGICSREDSMCARIFLTRETTVVRDASEDPRFANNPFVTGEIAAVRFYASVPLETASGFVLGSLCVFSDEPASPEPEQIAMLELLAQQTVELLELQHRTLQLNAALDEVRRSNAKLGEFAGRVSHDLRIPLTTILGYVELSEDDPDMQPEHPAAEYLQLIGASGRRMLAMLEDVLDYSKVGGALHRQPVSLRGAAADVARDLGIPFGAGATLDSDDAQLHADPLQLRALLQNLLSNALNYRSPERPLEIRISAVSNYHGTAVLVADNGKGIRPEDRQRVLEPLVRLHREGDGPGSGLGLATCRRIAQAHGGDLTLTETRGGGTTVVLTFPAAP</sequence>
<dbReference type="EMBL" id="CP159279">
    <property type="protein sequence ID" value="XCH09526.1"/>
    <property type="molecule type" value="Genomic_DNA"/>
</dbReference>
<dbReference type="InterPro" id="IPR003018">
    <property type="entry name" value="GAF"/>
</dbReference>
<keyword evidence="4" id="KW-0597">Phosphoprotein</keyword>
<dbReference type="InterPro" id="IPR003661">
    <property type="entry name" value="HisK_dim/P_dom"/>
</dbReference>
<protein>
    <recommendedName>
        <fullName evidence="8">Sensor-like histidine kinase SenX3</fullName>
        <ecNumber evidence="3">2.7.13.3</ecNumber>
    </recommendedName>
</protein>
<dbReference type="InterPro" id="IPR004358">
    <property type="entry name" value="Sig_transdc_His_kin-like_C"/>
</dbReference>
<evidence type="ECO:0000256" key="2">
    <source>
        <dbReference type="ARBA" id="ARBA00004236"/>
    </source>
</evidence>
<dbReference type="GO" id="GO:0000155">
    <property type="term" value="F:phosphorelay sensor kinase activity"/>
    <property type="evidence" value="ECO:0007669"/>
    <property type="project" value="InterPro"/>
</dbReference>
<dbReference type="InterPro" id="IPR005467">
    <property type="entry name" value="His_kinase_dom"/>
</dbReference>
<organism evidence="10">
    <name type="scientific">Arthrobacter sp. K5</name>
    <dbReference type="NCBI Taxonomy" id="2839623"/>
    <lineage>
        <taxon>Bacteria</taxon>
        <taxon>Bacillati</taxon>
        <taxon>Actinomycetota</taxon>
        <taxon>Actinomycetes</taxon>
        <taxon>Micrococcales</taxon>
        <taxon>Micrococcaceae</taxon>
        <taxon>Arthrobacter</taxon>
    </lineage>
</organism>
<dbReference type="InterPro" id="IPR003594">
    <property type="entry name" value="HATPase_dom"/>
</dbReference>
<dbReference type="Gene3D" id="1.10.287.130">
    <property type="match status" value="1"/>
</dbReference>
<evidence type="ECO:0000256" key="3">
    <source>
        <dbReference type="ARBA" id="ARBA00012438"/>
    </source>
</evidence>
<name>A0AAU8EL26_9MICC</name>
<dbReference type="SUPFAM" id="SSF55874">
    <property type="entry name" value="ATPase domain of HSP90 chaperone/DNA topoisomerase II/histidine kinase"/>
    <property type="match status" value="1"/>
</dbReference>
<feature type="domain" description="Histidine kinase" evidence="9">
    <location>
        <begin position="211"/>
        <end position="422"/>
    </location>
</feature>
<dbReference type="GO" id="GO:0005886">
    <property type="term" value="C:plasma membrane"/>
    <property type="evidence" value="ECO:0007669"/>
    <property type="project" value="UniProtKB-SubCell"/>
</dbReference>
<dbReference type="PANTHER" id="PTHR42878">
    <property type="entry name" value="TWO-COMPONENT HISTIDINE KINASE"/>
    <property type="match status" value="1"/>
</dbReference>